<dbReference type="InterPro" id="IPR011009">
    <property type="entry name" value="Kinase-like_dom_sf"/>
</dbReference>
<keyword evidence="5" id="KW-0808">Transferase</keyword>
<feature type="domain" description="Protein kinase" evidence="7">
    <location>
        <begin position="173"/>
        <end position="476"/>
    </location>
</feature>
<dbReference type="PANTHER" id="PTHR24347">
    <property type="entry name" value="SERINE/THREONINE-PROTEIN KINASE"/>
    <property type="match status" value="1"/>
</dbReference>
<keyword evidence="5" id="KW-0418">Kinase</keyword>
<keyword evidence="5" id="KW-0723">Serine/threonine-protein kinase</keyword>
<name>A0A1E3QW02_9ASCO</name>
<evidence type="ECO:0000313" key="9">
    <source>
        <dbReference type="Proteomes" id="UP000094336"/>
    </source>
</evidence>
<dbReference type="Pfam" id="PF00069">
    <property type="entry name" value="Pkinase"/>
    <property type="match status" value="1"/>
</dbReference>
<dbReference type="PROSITE" id="PS00108">
    <property type="entry name" value="PROTEIN_KINASE_ST"/>
    <property type="match status" value="1"/>
</dbReference>
<dbReference type="Gene3D" id="1.10.510.10">
    <property type="entry name" value="Transferase(Phosphotransferase) domain 1"/>
    <property type="match status" value="1"/>
</dbReference>
<evidence type="ECO:0000256" key="4">
    <source>
        <dbReference type="PROSITE-ProRule" id="PRU10141"/>
    </source>
</evidence>
<dbReference type="CDD" id="cd22670">
    <property type="entry name" value="FHA_MEK1-like"/>
    <property type="match status" value="1"/>
</dbReference>
<dbReference type="EMBL" id="KV454427">
    <property type="protein sequence ID" value="ODQ81764.1"/>
    <property type="molecule type" value="Genomic_DNA"/>
</dbReference>
<evidence type="ECO:0000259" key="7">
    <source>
        <dbReference type="PROSITE" id="PS50011"/>
    </source>
</evidence>
<dbReference type="InterPro" id="IPR017441">
    <property type="entry name" value="Protein_kinase_ATP_BS"/>
</dbReference>
<dbReference type="Pfam" id="PF00498">
    <property type="entry name" value="FHA"/>
    <property type="match status" value="1"/>
</dbReference>
<dbReference type="InterPro" id="IPR000719">
    <property type="entry name" value="Prot_kinase_dom"/>
</dbReference>
<dbReference type="SUPFAM" id="SSF56112">
    <property type="entry name" value="Protein kinase-like (PK-like)"/>
    <property type="match status" value="1"/>
</dbReference>
<dbReference type="Proteomes" id="UP000094336">
    <property type="component" value="Unassembled WGS sequence"/>
</dbReference>
<dbReference type="PROSITE" id="PS50011">
    <property type="entry name" value="PROTEIN_KINASE_DOM"/>
    <property type="match status" value="1"/>
</dbReference>
<dbReference type="InterPro" id="IPR000253">
    <property type="entry name" value="FHA_dom"/>
</dbReference>
<dbReference type="STRING" id="984486.A0A1E3QW02"/>
<dbReference type="GO" id="GO:0005524">
    <property type="term" value="F:ATP binding"/>
    <property type="evidence" value="ECO:0007669"/>
    <property type="project" value="UniProtKB-UniRule"/>
</dbReference>
<dbReference type="GO" id="GO:0004674">
    <property type="term" value="F:protein serine/threonine kinase activity"/>
    <property type="evidence" value="ECO:0007669"/>
    <property type="project" value="UniProtKB-KW"/>
</dbReference>
<evidence type="ECO:0000256" key="2">
    <source>
        <dbReference type="ARBA" id="ARBA00022741"/>
    </source>
</evidence>
<proteinExistence type="inferred from homology"/>
<dbReference type="Gene3D" id="2.60.200.20">
    <property type="match status" value="1"/>
</dbReference>
<evidence type="ECO:0008006" key="10">
    <source>
        <dbReference type="Google" id="ProtNLM"/>
    </source>
</evidence>
<dbReference type="SMART" id="SM00240">
    <property type="entry name" value="FHA"/>
    <property type="match status" value="1"/>
</dbReference>
<gene>
    <name evidence="8" type="ORF">BABINDRAFT_165287</name>
</gene>
<dbReference type="SUPFAM" id="SSF49879">
    <property type="entry name" value="SMAD/FHA domain"/>
    <property type="match status" value="1"/>
</dbReference>
<dbReference type="AlphaFoldDB" id="A0A1E3QW02"/>
<reference evidence="9" key="1">
    <citation type="submission" date="2016-05" db="EMBL/GenBank/DDBJ databases">
        <title>Comparative genomics of biotechnologically important yeasts.</title>
        <authorList>
            <consortium name="DOE Joint Genome Institute"/>
            <person name="Riley R."/>
            <person name="Haridas S."/>
            <person name="Wolfe K.H."/>
            <person name="Lopes M.R."/>
            <person name="Hittinger C.T."/>
            <person name="Goker M."/>
            <person name="Salamov A."/>
            <person name="Wisecaver J."/>
            <person name="Long T.M."/>
            <person name="Aerts A.L."/>
            <person name="Barry K."/>
            <person name="Choi C."/>
            <person name="Clum A."/>
            <person name="Coughlan A.Y."/>
            <person name="Deshpande S."/>
            <person name="Douglass A.P."/>
            <person name="Hanson S.J."/>
            <person name="Klenk H.-P."/>
            <person name="Labutti K."/>
            <person name="Lapidus A."/>
            <person name="Lindquist E."/>
            <person name="Lipzen A."/>
            <person name="Meier-Kolthoff J.P."/>
            <person name="Ohm R.A."/>
            <person name="Otillar R.P."/>
            <person name="Pangilinan J."/>
            <person name="Peng Y."/>
            <person name="Rokas A."/>
            <person name="Rosa C.A."/>
            <person name="Scheuner C."/>
            <person name="Sibirny A.A."/>
            <person name="Slot J.C."/>
            <person name="Stielow J.B."/>
            <person name="Sun H."/>
            <person name="Kurtzman C.P."/>
            <person name="Blackwell M."/>
            <person name="Grigoriev I.V."/>
            <person name="Jeffries T.W."/>
        </authorList>
    </citation>
    <scope>NUCLEOTIDE SEQUENCE [LARGE SCALE GENOMIC DNA]</scope>
    <source>
        <strain evidence="9">NRRL Y-12698</strain>
    </source>
</reference>
<dbReference type="RefSeq" id="XP_018987092.1">
    <property type="nucleotide sequence ID" value="XM_019130320.1"/>
</dbReference>
<evidence type="ECO:0000259" key="6">
    <source>
        <dbReference type="PROSITE" id="PS50006"/>
    </source>
</evidence>
<dbReference type="OrthoDB" id="74764at2759"/>
<evidence type="ECO:0000256" key="5">
    <source>
        <dbReference type="RuleBase" id="RU000304"/>
    </source>
</evidence>
<dbReference type="SMART" id="SM00220">
    <property type="entry name" value="S_TKc"/>
    <property type="match status" value="1"/>
</dbReference>
<keyword evidence="2 4" id="KW-0547">Nucleotide-binding</keyword>
<sequence>MDLLDMSSPSPSQLSHAPVNFLLIESVYEEQSTPDASSQILRKNSIIPIFQEGSIPNNSGGKLITFGRSPKSTFQLTNPAVSLHHCVMWCIQFDESNTQTQPLVYLWDKGSLNGTYVNDKVITKGQIVLLEDNDVVEIERGTKFVFSSWVAPAMTRPLLPQNHQKEPTIPNWEVSKRVLGTGAFGSVYLAKRLKNTDKNKDKFLYAVKVIPVRTETAKIPALLLEAQILSKLDHPNVIRVHEAVTRNGNFYIFQDLICGGDLFSYLVQGDSLVPLPESECLVITYQILLALKYLQDNNIAHRDLKLDNILLATPEPCTRVVLADFGIARYTSPPAGLLSLTTRPQRMHTIVGTPEYSAPEVGFLGRFRSSELDELETSTNSEGYDFRCDMWSVGVIVHIILSGISPFYENGDELRMVQSASVGELKYLLQNSPKHWGSVSEDAKAFVRKLLRVNPEERHTCASGMGLQWVSGHEKLLRYIYHEVILKRFP</sequence>
<evidence type="ECO:0000256" key="1">
    <source>
        <dbReference type="ARBA" id="ARBA00005575"/>
    </source>
</evidence>
<keyword evidence="9" id="KW-1185">Reference proteome</keyword>
<feature type="domain" description="FHA" evidence="6">
    <location>
        <begin position="64"/>
        <end position="122"/>
    </location>
</feature>
<dbReference type="GeneID" id="30148173"/>
<comment type="similarity">
    <text evidence="1">Belongs to the protein kinase superfamily. CAMK Ser/Thr protein kinase family. CHEK2 subfamily.</text>
</comment>
<organism evidence="8 9">
    <name type="scientific">Babjeviella inositovora NRRL Y-12698</name>
    <dbReference type="NCBI Taxonomy" id="984486"/>
    <lineage>
        <taxon>Eukaryota</taxon>
        <taxon>Fungi</taxon>
        <taxon>Dikarya</taxon>
        <taxon>Ascomycota</taxon>
        <taxon>Saccharomycotina</taxon>
        <taxon>Pichiomycetes</taxon>
        <taxon>Serinales incertae sedis</taxon>
        <taxon>Babjeviella</taxon>
    </lineage>
</organism>
<evidence type="ECO:0000256" key="3">
    <source>
        <dbReference type="ARBA" id="ARBA00022840"/>
    </source>
</evidence>
<dbReference type="PROSITE" id="PS50006">
    <property type="entry name" value="FHA_DOMAIN"/>
    <property type="match status" value="1"/>
</dbReference>
<accession>A0A1E3QW02</accession>
<dbReference type="PROSITE" id="PS00107">
    <property type="entry name" value="PROTEIN_KINASE_ATP"/>
    <property type="match status" value="1"/>
</dbReference>
<protein>
    <recommendedName>
        <fullName evidence="10">Protein kinase domain-containing protein</fullName>
    </recommendedName>
</protein>
<dbReference type="InterPro" id="IPR008984">
    <property type="entry name" value="SMAD_FHA_dom_sf"/>
</dbReference>
<feature type="binding site" evidence="4">
    <location>
        <position position="208"/>
    </location>
    <ligand>
        <name>ATP</name>
        <dbReference type="ChEBI" id="CHEBI:30616"/>
    </ligand>
</feature>
<keyword evidence="3 4" id="KW-0067">ATP-binding</keyword>
<dbReference type="InterPro" id="IPR008271">
    <property type="entry name" value="Ser/Thr_kinase_AS"/>
</dbReference>
<dbReference type="GO" id="GO:0030447">
    <property type="term" value="P:filamentous growth"/>
    <property type="evidence" value="ECO:0007669"/>
    <property type="project" value="UniProtKB-ARBA"/>
</dbReference>
<evidence type="ECO:0000313" key="8">
    <source>
        <dbReference type="EMBL" id="ODQ81764.1"/>
    </source>
</evidence>